<evidence type="ECO:0000256" key="3">
    <source>
        <dbReference type="ARBA" id="ARBA00022679"/>
    </source>
</evidence>
<keyword evidence="6" id="KW-0547">Nucleotide-binding</keyword>
<dbReference type="PROSITE" id="PS50109">
    <property type="entry name" value="HIS_KIN"/>
    <property type="match status" value="1"/>
</dbReference>
<dbReference type="SUPFAM" id="SSF55874">
    <property type="entry name" value="ATPase domain of HSP90 chaperone/DNA topoisomerase II/histidine kinase"/>
    <property type="match status" value="1"/>
</dbReference>
<comment type="caution">
    <text evidence="6">The sequence shown here is derived from an EMBL/GenBank/DDBJ whole genome shotgun (WGS) entry which is preliminary data.</text>
</comment>
<keyword evidence="4" id="KW-0418">Kinase</keyword>
<dbReference type="InterPro" id="IPR050351">
    <property type="entry name" value="BphY/WalK/GraS-like"/>
</dbReference>
<dbReference type="Proteomes" id="UP001594351">
    <property type="component" value="Unassembled WGS sequence"/>
</dbReference>
<dbReference type="InterPro" id="IPR005467">
    <property type="entry name" value="His_kinase_dom"/>
</dbReference>
<protein>
    <recommendedName>
        <fullName evidence="2">histidine kinase</fullName>
        <ecNumber evidence="2">2.7.13.3</ecNumber>
    </recommendedName>
</protein>
<dbReference type="InterPro" id="IPR036890">
    <property type="entry name" value="HATPase_C_sf"/>
</dbReference>
<dbReference type="InterPro" id="IPR004358">
    <property type="entry name" value="Sig_transdc_His_kin-like_C"/>
</dbReference>
<dbReference type="PANTHER" id="PTHR42878:SF15">
    <property type="entry name" value="BACTERIOPHYTOCHROME"/>
    <property type="match status" value="1"/>
</dbReference>
<comment type="catalytic activity">
    <reaction evidence="1">
        <text>ATP + protein L-histidine = ADP + protein N-phospho-L-histidine.</text>
        <dbReference type="EC" id="2.7.13.3"/>
    </reaction>
</comment>
<evidence type="ECO:0000256" key="2">
    <source>
        <dbReference type="ARBA" id="ARBA00012438"/>
    </source>
</evidence>
<dbReference type="Pfam" id="PF02518">
    <property type="entry name" value="HATPase_c"/>
    <property type="match status" value="1"/>
</dbReference>
<keyword evidence="7" id="KW-1185">Reference proteome</keyword>
<feature type="non-terminal residue" evidence="6">
    <location>
        <position position="1"/>
    </location>
</feature>
<proteinExistence type="predicted"/>
<name>A0ABV6Z609_UNCC1</name>
<evidence type="ECO:0000313" key="7">
    <source>
        <dbReference type="Proteomes" id="UP001594351"/>
    </source>
</evidence>
<dbReference type="PRINTS" id="PR00344">
    <property type="entry name" value="BCTRLSENSOR"/>
</dbReference>
<keyword evidence="6" id="KW-0067">ATP-binding</keyword>
<accession>A0ABV6Z609</accession>
<keyword evidence="3" id="KW-0808">Transferase</keyword>
<evidence type="ECO:0000313" key="6">
    <source>
        <dbReference type="EMBL" id="MFC1853860.1"/>
    </source>
</evidence>
<reference evidence="6 7" key="1">
    <citation type="submission" date="2024-09" db="EMBL/GenBank/DDBJ databases">
        <title>Laminarin stimulates single cell rates of sulfate reduction while oxygen inhibits transcriptomic activity in coastal marine sediment.</title>
        <authorList>
            <person name="Lindsay M."/>
            <person name="Orcutt B."/>
            <person name="Emerson D."/>
            <person name="Stepanauskas R."/>
            <person name="D'Angelo T."/>
        </authorList>
    </citation>
    <scope>NUCLEOTIDE SEQUENCE [LARGE SCALE GENOMIC DNA]</scope>
    <source>
        <strain evidence="6">SAG AM-311-K15</strain>
    </source>
</reference>
<evidence type="ECO:0000259" key="5">
    <source>
        <dbReference type="PROSITE" id="PS50109"/>
    </source>
</evidence>
<dbReference type="EC" id="2.7.13.3" evidence="2"/>
<dbReference type="SMART" id="SM00387">
    <property type="entry name" value="HATPase_c"/>
    <property type="match status" value="1"/>
</dbReference>
<dbReference type="Gene3D" id="3.30.565.10">
    <property type="entry name" value="Histidine kinase-like ATPase, C-terminal domain"/>
    <property type="match status" value="1"/>
</dbReference>
<dbReference type="InterPro" id="IPR003594">
    <property type="entry name" value="HATPase_dom"/>
</dbReference>
<evidence type="ECO:0000256" key="4">
    <source>
        <dbReference type="ARBA" id="ARBA00022777"/>
    </source>
</evidence>
<evidence type="ECO:0000256" key="1">
    <source>
        <dbReference type="ARBA" id="ARBA00000085"/>
    </source>
</evidence>
<organism evidence="6 7">
    <name type="scientific">candidate division CSSED10-310 bacterium</name>
    <dbReference type="NCBI Taxonomy" id="2855610"/>
    <lineage>
        <taxon>Bacteria</taxon>
        <taxon>Bacteria division CSSED10-310</taxon>
    </lineage>
</organism>
<dbReference type="GO" id="GO:0005524">
    <property type="term" value="F:ATP binding"/>
    <property type="evidence" value="ECO:0007669"/>
    <property type="project" value="UniProtKB-KW"/>
</dbReference>
<gene>
    <name evidence="6" type="ORF">ACFL27_27055</name>
</gene>
<dbReference type="EMBL" id="JBHPBY010000627">
    <property type="protein sequence ID" value="MFC1853860.1"/>
    <property type="molecule type" value="Genomic_DNA"/>
</dbReference>
<feature type="domain" description="Histidine kinase" evidence="5">
    <location>
        <begin position="1"/>
        <end position="75"/>
    </location>
</feature>
<dbReference type="PANTHER" id="PTHR42878">
    <property type="entry name" value="TWO-COMPONENT HISTIDINE KINASE"/>
    <property type="match status" value="1"/>
</dbReference>
<sequence>YCQLMVKDNGIGFDEKYLDRIFTVFQRLHGRSKYDGTGIGLAICAKIAERHNGTISARSTPGQGATFIVTLPLKQSKGENL</sequence>